<reference evidence="9" key="1">
    <citation type="submission" date="2016-06" db="EMBL/GenBank/DDBJ databases">
        <title>Parallel loss of symbiosis genes in relatives of nitrogen-fixing non-legume Parasponia.</title>
        <authorList>
            <person name="Van Velzen R."/>
            <person name="Holmer R."/>
            <person name="Bu F."/>
            <person name="Rutten L."/>
            <person name="Van Zeijl A."/>
            <person name="Liu W."/>
            <person name="Santuari L."/>
            <person name="Cao Q."/>
            <person name="Sharma T."/>
            <person name="Shen D."/>
            <person name="Roswanjaya Y."/>
            <person name="Wardhani T."/>
            <person name="Kalhor M.S."/>
            <person name="Jansen J."/>
            <person name="Van den Hoogen J."/>
            <person name="Gungor B."/>
            <person name="Hartog M."/>
            <person name="Hontelez J."/>
            <person name="Verver J."/>
            <person name="Yang W.-C."/>
            <person name="Schijlen E."/>
            <person name="Repin R."/>
            <person name="Schilthuizen M."/>
            <person name="Schranz E."/>
            <person name="Heidstra R."/>
            <person name="Miyata K."/>
            <person name="Fedorova E."/>
            <person name="Kohlen W."/>
            <person name="Bisseling T."/>
            <person name="Smit S."/>
            <person name="Geurts R."/>
        </authorList>
    </citation>
    <scope>NUCLEOTIDE SEQUENCE [LARGE SCALE GENOMIC DNA]</scope>
    <source>
        <strain evidence="9">cv. RG33-2</strain>
    </source>
</reference>
<dbReference type="STRING" id="63057.A0A2P5CT23"/>
<dbReference type="Gene3D" id="3.30.890.10">
    <property type="entry name" value="Methyl-cpg-binding Protein 2, Chain A"/>
    <property type="match status" value="1"/>
</dbReference>
<evidence type="ECO:0000256" key="3">
    <source>
        <dbReference type="ARBA" id="ARBA00023125"/>
    </source>
</evidence>
<comment type="caution">
    <text evidence="8">The sequence shown here is derived from an EMBL/GenBank/DDBJ whole genome shotgun (WGS) entry which is preliminary data.</text>
</comment>
<dbReference type="OrthoDB" id="10072024at2759"/>
<feature type="region of interest" description="Disordered" evidence="6">
    <location>
        <begin position="149"/>
        <end position="186"/>
    </location>
</feature>
<dbReference type="AlphaFoldDB" id="A0A2P5CT23"/>
<sequence>MSAPEASGPYPNQTRQDPDRKAQPVGTVRSDFPPDPLLGSGSFIDATTNTNGRSTPVDDRKAQTAEPRRSSNGGAACPGAEKPNAAEPGSGRGKRKPPEPELDWLPPGWTFEDRVRTSGVTAGSTDRYYFDPVSGRKFRSRNEVLYFLETGIPRKKKKQGENSDAPSADSSGGHKQKSSTTKKGSALNFDFSNVPEKVQWVLTESSKESWKAFVDNDQVPETSLQDWLAAFTFLASRDRGRYH</sequence>
<feature type="region of interest" description="Disordered" evidence="6">
    <location>
        <begin position="1"/>
        <end position="132"/>
    </location>
</feature>
<dbReference type="PROSITE" id="PS50982">
    <property type="entry name" value="MBD"/>
    <property type="match status" value="1"/>
</dbReference>
<evidence type="ECO:0000256" key="2">
    <source>
        <dbReference type="ARBA" id="ARBA00023015"/>
    </source>
</evidence>
<dbReference type="InterPro" id="IPR001739">
    <property type="entry name" value="Methyl_CpG_DNA-bd"/>
</dbReference>
<dbReference type="FunCoup" id="A0A2P5CT23">
    <property type="interactions" value="913"/>
</dbReference>
<dbReference type="Pfam" id="PF01429">
    <property type="entry name" value="MBD"/>
    <property type="match status" value="1"/>
</dbReference>
<proteinExistence type="predicted"/>
<keyword evidence="5" id="KW-0539">Nucleus</keyword>
<evidence type="ECO:0000313" key="8">
    <source>
        <dbReference type="EMBL" id="PON64199.1"/>
    </source>
</evidence>
<gene>
    <name evidence="8" type="ORF">TorRG33x02_273730</name>
</gene>
<dbReference type="InParanoid" id="A0A2P5CT23"/>
<dbReference type="SUPFAM" id="SSF54171">
    <property type="entry name" value="DNA-binding domain"/>
    <property type="match status" value="1"/>
</dbReference>
<evidence type="ECO:0000313" key="9">
    <source>
        <dbReference type="Proteomes" id="UP000237000"/>
    </source>
</evidence>
<dbReference type="InterPro" id="IPR016177">
    <property type="entry name" value="DNA-bd_dom_sf"/>
</dbReference>
<feature type="domain" description="MBD" evidence="7">
    <location>
        <begin position="95"/>
        <end position="170"/>
    </location>
</feature>
<dbReference type="GO" id="GO:0003677">
    <property type="term" value="F:DNA binding"/>
    <property type="evidence" value="ECO:0007669"/>
    <property type="project" value="UniProtKB-KW"/>
</dbReference>
<comment type="subcellular location">
    <subcellularLocation>
        <location evidence="1">Nucleus</location>
    </subcellularLocation>
</comment>
<dbReference type="EMBL" id="JXTC01000330">
    <property type="protein sequence ID" value="PON64199.1"/>
    <property type="molecule type" value="Genomic_DNA"/>
</dbReference>
<accession>A0A2P5CT23</accession>
<protein>
    <submittedName>
        <fullName evidence="8">Methyl-CpG DNA binding</fullName>
    </submittedName>
</protein>
<evidence type="ECO:0000256" key="6">
    <source>
        <dbReference type="SAM" id="MobiDB-lite"/>
    </source>
</evidence>
<dbReference type="PANTHER" id="PTHR12396:SF46">
    <property type="entry name" value="METHYL-CPG-BINDING DOMAIN-CONTAINING PROTEIN 6"/>
    <property type="match status" value="1"/>
</dbReference>
<name>A0A2P5CT23_TREOI</name>
<keyword evidence="9" id="KW-1185">Reference proteome</keyword>
<organism evidence="8 9">
    <name type="scientific">Trema orientale</name>
    <name type="common">Charcoal tree</name>
    <name type="synonym">Celtis orientalis</name>
    <dbReference type="NCBI Taxonomy" id="63057"/>
    <lineage>
        <taxon>Eukaryota</taxon>
        <taxon>Viridiplantae</taxon>
        <taxon>Streptophyta</taxon>
        <taxon>Embryophyta</taxon>
        <taxon>Tracheophyta</taxon>
        <taxon>Spermatophyta</taxon>
        <taxon>Magnoliopsida</taxon>
        <taxon>eudicotyledons</taxon>
        <taxon>Gunneridae</taxon>
        <taxon>Pentapetalae</taxon>
        <taxon>rosids</taxon>
        <taxon>fabids</taxon>
        <taxon>Rosales</taxon>
        <taxon>Cannabaceae</taxon>
        <taxon>Trema</taxon>
    </lineage>
</organism>
<dbReference type="Proteomes" id="UP000237000">
    <property type="component" value="Unassembled WGS sequence"/>
</dbReference>
<evidence type="ECO:0000256" key="1">
    <source>
        <dbReference type="ARBA" id="ARBA00004123"/>
    </source>
</evidence>
<evidence type="ECO:0000256" key="4">
    <source>
        <dbReference type="ARBA" id="ARBA00023163"/>
    </source>
</evidence>
<dbReference type="PANTHER" id="PTHR12396">
    <property type="entry name" value="METHYL-CPG BINDING PROTEIN, MBD"/>
    <property type="match status" value="1"/>
</dbReference>
<keyword evidence="4" id="KW-0804">Transcription</keyword>
<keyword evidence="2" id="KW-0805">Transcription regulation</keyword>
<keyword evidence="3" id="KW-0238">DNA-binding</keyword>
<feature type="compositionally biased region" description="Basic and acidic residues" evidence="6">
    <location>
        <begin position="56"/>
        <end position="69"/>
    </location>
</feature>
<evidence type="ECO:0000259" key="7">
    <source>
        <dbReference type="PROSITE" id="PS50982"/>
    </source>
</evidence>
<feature type="compositionally biased region" description="Polar residues" evidence="6">
    <location>
        <begin position="45"/>
        <end position="54"/>
    </location>
</feature>
<evidence type="ECO:0000256" key="5">
    <source>
        <dbReference type="ARBA" id="ARBA00023242"/>
    </source>
</evidence>
<dbReference type="GO" id="GO:0005634">
    <property type="term" value="C:nucleus"/>
    <property type="evidence" value="ECO:0007669"/>
    <property type="project" value="UniProtKB-SubCell"/>
</dbReference>